<keyword evidence="1" id="KW-0328">Glycosyltransferase</keyword>
<feature type="region of interest" description="Disordered" evidence="4">
    <location>
        <begin position="32"/>
        <end position="54"/>
    </location>
</feature>
<reference evidence="6 7" key="1">
    <citation type="submission" date="2018-03" db="EMBL/GenBank/DDBJ databases">
        <title>Adhaeribacter sp. HMF7605 Genome sequencing and assembly.</title>
        <authorList>
            <person name="Kang H."/>
            <person name="Kang J."/>
            <person name="Cha I."/>
            <person name="Kim H."/>
            <person name="Joh K."/>
        </authorList>
    </citation>
    <scope>NUCLEOTIDE SEQUENCE [LARGE SCALE GENOMIC DNA]</scope>
    <source>
        <strain evidence="6 7">HMF7605</strain>
    </source>
</reference>
<evidence type="ECO:0000256" key="4">
    <source>
        <dbReference type="SAM" id="MobiDB-lite"/>
    </source>
</evidence>
<accession>A0A2T2YIG7</accession>
<name>A0A2T2YIG7_9BACT</name>
<dbReference type="PIRSF" id="PIRSF016202">
    <property type="entry name" value="PH1107"/>
    <property type="match status" value="1"/>
</dbReference>
<feature type="chain" id="PRO_5015485961" evidence="5">
    <location>
        <begin position="29"/>
        <end position="398"/>
    </location>
</feature>
<dbReference type="OrthoDB" id="2534034at2"/>
<dbReference type="InterPro" id="IPR023296">
    <property type="entry name" value="Glyco_hydro_beta-prop_sf"/>
</dbReference>
<dbReference type="InterPro" id="IPR007184">
    <property type="entry name" value="Mannoside_phosphorylase"/>
</dbReference>
<feature type="compositionally biased region" description="Polar residues" evidence="4">
    <location>
        <begin position="39"/>
        <end position="54"/>
    </location>
</feature>
<evidence type="ECO:0000256" key="1">
    <source>
        <dbReference type="ARBA" id="ARBA00022676"/>
    </source>
</evidence>
<sequence length="398" mass="44469">MLTLRTFIRLNNALLCLTFFVLSTSCNQKSAKQSDSDTKVASTPPGSVTESNHPATAAENWTLGPFQKQDAINPILGPDSTTQFYCPVRRATVKWEEKDVFNPAAVVRNGKVYLLYRAEDKIGKFAGTSRIGLAISDDGLNFKRMPKPVLYPDNDFMKKYEWEGGCEDPRVVETPEGTYVMTYTTYDGKTARLCVATSPDLQTWKKHGLAFEKAYQGKYKDTWSKSGAIICRQKGSQIMATKINGKYWMYWGDTDMFMATSDDLLNWTPVEEKEKLAVAFGPRPGQFDSRLVESGPPAMLTEAGILLIYNSMNLDKGGTPALPPGTYTAGQILLDPKNPAKVLQRTASYFMKPEKEYEITGQVGNVCFLEGLVYLQDKWFLYYGTADSKIAVAMHKPE</sequence>
<dbReference type="CDD" id="cd18610">
    <property type="entry name" value="GH130_BT3780-like"/>
    <property type="match status" value="1"/>
</dbReference>
<dbReference type="PROSITE" id="PS51257">
    <property type="entry name" value="PROKAR_LIPOPROTEIN"/>
    <property type="match status" value="1"/>
</dbReference>
<protein>
    <submittedName>
        <fullName evidence="6">Glycosidase</fullName>
    </submittedName>
</protein>
<dbReference type="PANTHER" id="PTHR34106">
    <property type="entry name" value="GLYCOSIDASE"/>
    <property type="match status" value="1"/>
</dbReference>
<keyword evidence="6" id="KW-0378">Hydrolase</keyword>
<evidence type="ECO:0000256" key="3">
    <source>
        <dbReference type="ARBA" id="ARBA00024356"/>
    </source>
</evidence>
<dbReference type="EMBL" id="PYFT01000001">
    <property type="protein sequence ID" value="PSR55287.1"/>
    <property type="molecule type" value="Genomic_DNA"/>
</dbReference>
<dbReference type="Proteomes" id="UP000240357">
    <property type="component" value="Unassembled WGS sequence"/>
</dbReference>
<dbReference type="AlphaFoldDB" id="A0A2T2YIG7"/>
<evidence type="ECO:0000256" key="2">
    <source>
        <dbReference type="ARBA" id="ARBA00022679"/>
    </source>
</evidence>
<dbReference type="Pfam" id="PF04041">
    <property type="entry name" value="Glyco_hydro_130"/>
    <property type="match status" value="1"/>
</dbReference>
<evidence type="ECO:0000313" key="7">
    <source>
        <dbReference type="Proteomes" id="UP000240357"/>
    </source>
</evidence>
<gene>
    <name evidence="6" type="ORF">AHMF7605_18145</name>
</gene>
<dbReference type="Gene3D" id="2.115.10.20">
    <property type="entry name" value="Glycosyl hydrolase domain, family 43"/>
    <property type="match status" value="1"/>
</dbReference>
<dbReference type="GO" id="GO:0016757">
    <property type="term" value="F:glycosyltransferase activity"/>
    <property type="evidence" value="ECO:0007669"/>
    <property type="project" value="UniProtKB-KW"/>
</dbReference>
<dbReference type="GO" id="GO:0016798">
    <property type="term" value="F:hydrolase activity, acting on glycosyl bonds"/>
    <property type="evidence" value="ECO:0007669"/>
    <property type="project" value="UniProtKB-KW"/>
</dbReference>
<evidence type="ECO:0000313" key="6">
    <source>
        <dbReference type="EMBL" id="PSR55287.1"/>
    </source>
</evidence>
<keyword evidence="5" id="KW-0732">Signal</keyword>
<organism evidence="6 7">
    <name type="scientific">Adhaeribacter arboris</name>
    <dbReference type="NCBI Taxonomy" id="2072846"/>
    <lineage>
        <taxon>Bacteria</taxon>
        <taxon>Pseudomonadati</taxon>
        <taxon>Bacteroidota</taxon>
        <taxon>Cytophagia</taxon>
        <taxon>Cytophagales</taxon>
        <taxon>Hymenobacteraceae</taxon>
        <taxon>Adhaeribacter</taxon>
    </lineage>
</organism>
<keyword evidence="7" id="KW-1185">Reference proteome</keyword>
<dbReference type="RefSeq" id="WP_106931466.1">
    <property type="nucleotide sequence ID" value="NZ_PYFT01000001.1"/>
</dbReference>
<dbReference type="PANTHER" id="PTHR34106:SF5">
    <property type="entry name" value="GLYCOSIDASE"/>
    <property type="match status" value="1"/>
</dbReference>
<feature type="signal peptide" evidence="5">
    <location>
        <begin position="1"/>
        <end position="28"/>
    </location>
</feature>
<proteinExistence type="inferred from homology"/>
<keyword evidence="2" id="KW-0808">Transferase</keyword>
<comment type="similarity">
    <text evidence="3">Belongs to the glycosyl hydrolase 130 family.</text>
</comment>
<comment type="caution">
    <text evidence="6">The sequence shown here is derived from an EMBL/GenBank/DDBJ whole genome shotgun (WGS) entry which is preliminary data.</text>
</comment>
<evidence type="ECO:0000256" key="5">
    <source>
        <dbReference type="SAM" id="SignalP"/>
    </source>
</evidence>
<keyword evidence="6" id="KW-0326">Glycosidase</keyword>
<dbReference type="SUPFAM" id="SSF75005">
    <property type="entry name" value="Arabinanase/levansucrase/invertase"/>
    <property type="match status" value="1"/>
</dbReference>